<name>A0A937A829_9BACT</name>
<comment type="caution">
    <text evidence="3">The sequence shown here is derived from an EMBL/GenBank/DDBJ whole genome shotgun (WGS) entry which is preliminary data.</text>
</comment>
<feature type="domain" description="Response regulatory" evidence="2">
    <location>
        <begin position="4"/>
        <end position="128"/>
    </location>
</feature>
<dbReference type="Pfam" id="PF00072">
    <property type="entry name" value="Response_reg"/>
    <property type="match status" value="1"/>
</dbReference>
<evidence type="ECO:0000259" key="2">
    <source>
        <dbReference type="PROSITE" id="PS50110"/>
    </source>
</evidence>
<proteinExistence type="predicted"/>
<dbReference type="AlphaFoldDB" id="A0A937A829"/>
<dbReference type="Proteomes" id="UP000642920">
    <property type="component" value="Unassembled WGS sequence"/>
</dbReference>
<dbReference type="SMART" id="SM00448">
    <property type="entry name" value="REC"/>
    <property type="match status" value="1"/>
</dbReference>
<sequence length="139" mass="16269">MGIDTLIVDDDEMTVFLHQVFVKENNFNDNSKTFYNGKEALEYLDENHHEKQNEYCILLDLNMPVFDGWDFLKGIQEKGYKDKVKVVILTSSVNELDRQKANGYPQVVAFLEKPLNDEKINNLKVLEPFKAYFDNKEEV</sequence>
<dbReference type="PROSITE" id="PS50110">
    <property type="entry name" value="RESPONSE_REGULATORY"/>
    <property type="match status" value="1"/>
</dbReference>
<keyword evidence="1" id="KW-0597">Phosphoprotein</keyword>
<evidence type="ECO:0000313" key="4">
    <source>
        <dbReference type="Proteomes" id="UP000642920"/>
    </source>
</evidence>
<dbReference type="EMBL" id="JAERQG010000001">
    <property type="protein sequence ID" value="MBL0764081.1"/>
    <property type="molecule type" value="Genomic_DNA"/>
</dbReference>
<dbReference type="SUPFAM" id="SSF52172">
    <property type="entry name" value="CheY-like"/>
    <property type="match status" value="1"/>
</dbReference>
<dbReference type="InterPro" id="IPR011006">
    <property type="entry name" value="CheY-like_superfamily"/>
</dbReference>
<dbReference type="PANTHER" id="PTHR44520:SF2">
    <property type="entry name" value="RESPONSE REGULATOR RCP1"/>
    <property type="match status" value="1"/>
</dbReference>
<dbReference type="InterPro" id="IPR001789">
    <property type="entry name" value="Sig_transdc_resp-reg_receiver"/>
</dbReference>
<dbReference type="PANTHER" id="PTHR44520">
    <property type="entry name" value="RESPONSE REGULATOR RCP1-RELATED"/>
    <property type="match status" value="1"/>
</dbReference>
<evidence type="ECO:0000256" key="1">
    <source>
        <dbReference type="PROSITE-ProRule" id="PRU00169"/>
    </source>
</evidence>
<dbReference type="GO" id="GO:0000160">
    <property type="term" value="P:phosphorelay signal transduction system"/>
    <property type="evidence" value="ECO:0007669"/>
    <property type="project" value="InterPro"/>
</dbReference>
<dbReference type="InterPro" id="IPR052893">
    <property type="entry name" value="TCS_response_regulator"/>
</dbReference>
<dbReference type="Gene3D" id="3.40.50.2300">
    <property type="match status" value="1"/>
</dbReference>
<feature type="modified residue" description="4-aspartylphosphate" evidence="1">
    <location>
        <position position="60"/>
    </location>
</feature>
<dbReference type="RefSeq" id="WP_201917317.1">
    <property type="nucleotide sequence ID" value="NZ_JAERQG010000001.1"/>
</dbReference>
<reference evidence="3" key="1">
    <citation type="submission" date="2021-01" db="EMBL/GenBank/DDBJ databases">
        <title>Marivirga sp. nov., isolated from intertidal surface sediments.</title>
        <authorList>
            <person name="Zhang M."/>
        </authorList>
    </citation>
    <scope>NUCLEOTIDE SEQUENCE</scope>
    <source>
        <strain evidence="3">SM1354</strain>
    </source>
</reference>
<evidence type="ECO:0000313" key="3">
    <source>
        <dbReference type="EMBL" id="MBL0764081.1"/>
    </source>
</evidence>
<accession>A0A937A829</accession>
<gene>
    <name evidence="3" type="ORF">JKP34_02380</name>
</gene>
<protein>
    <submittedName>
        <fullName evidence="3">Response regulator</fullName>
    </submittedName>
</protein>
<organism evidence="3 4">
    <name type="scientific">Marivirga atlantica</name>
    <dbReference type="NCBI Taxonomy" id="1548457"/>
    <lineage>
        <taxon>Bacteria</taxon>
        <taxon>Pseudomonadati</taxon>
        <taxon>Bacteroidota</taxon>
        <taxon>Cytophagia</taxon>
        <taxon>Cytophagales</taxon>
        <taxon>Marivirgaceae</taxon>
        <taxon>Marivirga</taxon>
    </lineage>
</organism>
<keyword evidence="4" id="KW-1185">Reference proteome</keyword>